<keyword evidence="1" id="KW-0805">Transcription regulation</keyword>
<dbReference type="Pfam" id="PF00196">
    <property type="entry name" value="GerE"/>
    <property type="match status" value="1"/>
</dbReference>
<dbReference type="RefSeq" id="WP_002442423.1">
    <property type="nucleotide sequence ID" value="NC_017910.1"/>
</dbReference>
<dbReference type="InterPro" id="IPR011006">
    <property type="entry name" value="CheY-like_superfamily"/>
</dbReference>
<dbReference type="PANTHER" id="PTHR44688">
    <property type="entry name" value="DNA-BINDING TRANSCRIPTIONAL ACTIVATOR DEVR_DOSR"/>
    <property type="match status" value="1"/>
</dbReference>
<evidence type="ECO:0000256" key="4">
    <source>
        <dbReference type="PROSITE-ProRule" id="PRU00169"/>
    </source>
</evidence>
<dbReference type="Gene3D" id="1.10.10.10">
    <property type="entry name" value="Winged helix-like DNA-binding domain superfamily/Winged helix DNA-binding domain"/>
    <property type="match status" value="1"/>
</dbReference>
<sequence>MQRSPLYLVDDDASVLDALCFMLEGEGYQPLCFSGAEEFLLFMKQHPPLMANDGCLVLDWRMPEMSGQELQIILNQANSPLAVIFLTAHGDVPMAVESLKRGAVDFLQKPVDSTSLLQAIKLGQERSLSELLLRKQLQAYEKLTCRERDILRLLFTGKTNNQVAEQCHIAVRTVEVHRANIMQHLEVSSTAEMIRHYAAIEHYLYLAAPAPVRIRRKKISGK</sequence>
<dbReference type="AlphaFoldDB" id="I2B614"/>
<dbReference type="PROSITE" id="PS50110">
    <property type="entry name" value="RESPONSE_REGULATORY"/>
    <property type="match status" value="1"/>
</dbReference>
<organism evidence="7 8">
    <name type="scientific">Shimwellia blattae (strain ATCC 29907 / DSM 4481 / JCM 1650 / NBRC 105725 / CDC 9005-74)</name>
    <name type="common">Escherichia blattae</name>
    <dbReference type="NCBI Taxonomy" id="630626"/>
    <lineage>
        <taxon>Bacteria</taxon>
        <taxon>Pseudomonadati</taxon>
        <taxon>Pseudomonadota</taxon>
        <taxon>Gammaproteobacteria</taxon>
        <taxon>Enterobacterales</taxon>
        <taxon>Enterobacteriaceae</taxon>
        <taxon>Shimwellia</taxon>
    </lineage>
</organism>
<dbReference type="eggNOG" id="COG4566">
    <property type="taxonomic scope" value="Bacteria"/>
</dbReference>
<feature type="modified residue" description="4-aspartylphosphate" evidence="4">
    <location>
        <position position="59"/>
    </location>
</feature>
<protein>
    <submittedName>
        <fullName evidence="7">Putative two component transcriptional regulator</fullName>
    </submittedName>
</protein>
<name>I2B614_SHIBC</name>
<evidence type="ECO:0000259" key="6">
    <source>
        <dbReference type="PROSITE" id="PS50110"/>
    </source>
</evidence>
<dbReference type="PATRIC" id="fig|630626.3.peg.828"/>
<dbReference type="Gene3D" id="3.40.50.2300">
    <property type="match status" value="1"/>
</dbReference>
<proteinExistence type="predicted"/>
<dbReference type="STRING" id="630626.EBL_c08480"/>
<dbReference type="SMART" id="SM00448">
    <property type="entry name" value="REC"/>
    <property type="match status" value="1"/>
</dbReference>
<evidence type="ECO:0000256" key="1">
    <source>
        <dbReference type="ARBA" id="ARBA00023015"/>
    </source>
</evidence>
<keyword evidence="8" id="KW-1185">Reference proteome</keyword>
<keyword evidence="4" id="KW-0597">Phosphoprotein</keyword>
<dbReference type="SMART" id="SM00421">
    <property type="entry name" value="HTH_LUXR"/>
    <property type="match status" value="1"/>
</dbReference>
<accession>K6VHS8</accession>
<dbReference type="GO" id="GO:0006355">
    <property type="term" value="P:regulation of DNA-templated transcription"/>
    <property type="evidence" value="ECO:0007669"/>
    <property type="project" value="InterPro"/>
</dbReference>
<evidence type="ECO:0000259" key="5">
    <source>
        <dbReference type="PROSITE" id="PS50043"/>
    </source>
</evidence>
<accession>I2B614</accession>
<reference evidence="7 8" key="1">
    <citation type="journal article" date="2012" name="J. Bacteriol.">
        <title>Complete genome sequence of the B12-producing Shimwellia blattae strain DSM 4481, isolated from a cockroach.</title>
        <authorList>
            <person name="Brzuszkiewicz E."/>
            <person name="Waschkowitz T."/>
            <person name="Wiezer A."/>
            <person name="Daniel R."/>
        </authorList>
    </citation>
    <scope>NUCLEOTIDE SEQUENCE [LARGE SCALE GENOMIC DNA]</scope>
    <source>
        <strain evidence="8">ATCC 29907 / DSM 4481 / JCM 1650 / NBRC 105725 / CDC 9005-74</strain>
    </source>
</reference>
<dbReference type="Pfam" id="PF00072">
    <property type="entry name" value="Response_reg"/>
    <property type="match status" value="1"/>
</dbReference>
<keyword evidence="2" id="KW-0238">DNA-binding</keyword>
<dbReference type="PANTHER" id="PTHR44688:SF16">
    <property type="entry name" value="DNA-BINDING TRANSCRIPTIONAL ACTIVATOR DEVR_DOSR"/>
    <property type="match status" value="1"/>
</dbReference>
<evidence type="ECO:0000256" key="3">
    <source>
        <dbReference type="ARBA" id="ARBA00023163"/>
    </source>
</evidence>
<keyword evidence="3" id="KW-0804">Transcription</keyword>
<dbReference type="PRINTS" id="PR00038">
    <property type="entry name" value="HTHLUXR"/>
</dbReference>
<dbReference type="SUPFAM" id="SSF46894">
    <property type="entry name" value="C-terminal effector domain of the bipartite response regulators"/>
    <property type="match status" value="1"/>
</dbReference>
<dbReference type="PROSITE" id="PS50043">
    <property type="entry name" value="HTH_LUXR_2"/>
    <property type="match status" value="1"/>
</dbReference>
<feature type="domain" description="Response regulatory" evidence="6">
    <location>
        <begin position="5"/>
        <end position="124"/>
    </location>
</feature>
<dbReference type="InterPro" id="IPR001789">
    <property type="entry name" value="Sig_transdc_resp-reg_receiver"/>
</dbReference>
<gene>
    <name evidence="7" type="ordered locus">EBL_c08480</name>
</gene>
<dbReference type="GO" id="GO:0000160">
    <property type="term" value="P:phosphorelay signal transduction system"/>
    <property type="evidence" value="ECO:0007669"/>
    <property type="project" value="InterPro"/>
</dbReference>
<dbReference type="InterPro" id="IPR000792">
    <property type="entry name" value="Tscrpt_reg_LuxR_C"/>
</dbReference>
<evidence type="ECO:0000313" key="7">
    <source>
        <dbReference type="EMBL" id="AFJ45968.1"/>
    </source>
</evidence>
<dbReference type="CDD" id="cd06170">
    <property type="entry name" value="LuxR_C_like"/>
    <property type="match status" value="1"/>
</dbReference>
<evidence type="ECO:0000256" key="2">
    <source>
        <dbReference type="ARBA" id="ARBA00023125"/>
    </source>
</evidence>
<dbReference type="HOGENOM" id="CLU_000445_90_4_6"/>
<evidence type="ECO:0000313" key="8">
    <source>
        <dbReference type="Proteomes" id="UP000001955"/>
    </source>
</evidence>
<dbReference type="CDD" id="cd17537">
    <property type="entry name" value="REC_FixJ"/>
    <property type="match status" value="1"/>
</dbReference>
<dbReference type="InterPro" id="IPR016032">
    <property type="entry name" value="Sig_transdc_resp-reg_C-effctor"/>
</dbReference>
<dbReference type="InterPro" id="IPR036388">
    <property type="entry name" value="WH-like_DNA-bd_sf"/>
</dbReference>
<dbReference type="SUPFAM" id="SSF52172">
    <property type="entry name" value="CheY-like"/>
    <property type="match status" value="1"/>
</dbReference>
<dbReference type="KEGG" id="ebt:EBL_c08480"/>
<dbReference type="EMBL" id="CP001560">
    <property type="protein sequence ID" value="AFJ45968.1"/>
    <property type="molecule type" value="Genomic_DNA"/>
</dbReference>
<feature type="domain" description="HTH luxR-type" evidence="5">
    <location>
        <begin position="136"/>
        <end position="201"/>
    </location>
</feature>
<dbReference type="Proteomes" id="UP000001955">
    <property type="component" value="Chromosome"/>
</dbReference>
<dbReference type="OrthoDB" id="9802186at2"/>
<dbReference type="GO" id="GO:0003677">
    <property type="term" value="F:DNA binding"/>
    <property type="evidence" value="ECO:0007669"/>
    <property type="project" value="UniProtKB-KW"/>
</dbReference>